<name>A0A1L0AWN8_9ASCO</name>
<evidence type="ECO:0000256" key="12">
    <source>
        <dbReference type="PROSITE-ProRule" id="PRU10132"/>
    </source>
</evidence>
<dbReference type="InterPro" id="IPR045886">
    <property type="entry name" value="ThiF/MoeB/HesA"/>
</dbReference>
<dbReference type="GO" id="GO:0031510">
    <property type="term" value="C:SUMO activating enzyme complex"/>
    <property type="evidence" value="ECO:0007669"/>
    <property type="project" value="UniProtKB-UniRule"/>
</dbReference>
<dbReference type="PANTHER" id="PTHR10953:SF5">
    <property type="entry name" value="SUMO-ACTIVATING ENZYME SUBUNIT 2"/>
    <property type="match status" value="1"/>
</dbReference>
<dbReference type="GO" id="GO:0005524">
    <property type="term" value="F:ATP binding"/>
    <property type="evidence" value="ECO:0007669"/>
    <property type="project" value="UniProtKB-UniRule"/>
</dbReference>
<dbReference type="InterPro" id="IPR023318">
    <property type="entry name" value="Ub_act_enz_dom_a_sf"/>
</dbReference>
<dbReference type="PIRSF" id="PIRSF039133">
    <property type="entry name" value="SUMO_E1B"/>
    <property type="match status" value="1"/>
</dbReference>
<dbReference type="AlphaFoldDB" id="A0A1L0AWN8"/>
<dbReference type="OrthoDB" id="10255449at2759"/>
<keyword evidence="7 8" id="KW-0067">ATP-binding</keyword>
<dbReference type="GO" id="GO:0019948">
    <property type="term" value="F:SUMO activating enzyme activity"/>
    <property type="evidence" value="ECO:0007669"/>
    <property type="project" value="UniProtKB-UniRule"/>
</dbReference>
<evidence type="ECO:0000256" key="13">
    <source>
        <dbReference type="SAM" id="MobiDB-lite"/>
    </source>
</evidence>
<dbReference type="Proteomes" id="UP000183365">
    <property type="component" value="Unassembled WGS sequence"/>
</dbReference>
<reference evidence="16" key="1">
    <citation type="submission" date="2016-11" db="EMBL/GenBank/DDBJ databases">
        <authorList>
            <person name="Guldener U."/>
        </authorList>
    </citation>
    <scope>NUCLEOTIDE SEQUENCE [LARGE SCALE GENOMIC DNA]</scope>
</reference>
<dbReference type="VEuPathDB" id="FungiDB:HGUI_00914"/>
<dbReference type="PROSITE" id="PS00865">
    <property type="entry name" value="UBIQUITIN_ACTIVAT_2"/>
    <property type="match status" value="1"/>
</dbReference>
<comment type="pathway">
    <text evidence="1 8">Protein modification; protein sumoylation.</text>
</comment>
<evidence type="ECO:0000256" key="5">
    <source>
        <dbReference type="ARBA" id="ARBA00022786"/>
    </source>
</evidence>
<dbReference type="InterPro" id="IPR030661">
    <property type="entry name" value="Uba2"/>
</dbReference>
<keyword evidence="4 8" id="KW-0547">Nucleotide-binding</keyword>
<dbReference type="InterPro" id="IPR035985">
    <property type="entry name" value="Ubiquitin-activating_enz"/>
</dbReference>
<comment type="subunit">
    <text evidence="8">Heterodimer.</text>
</comment>
<evidence type="ECO:0000256" key="4">
    <source>
        <dbReference type="ARBA" id="ARBA00022741"/>
    </source>
</evidence>
<feature type="binding site" evidence="10">
    <location>
        <begin position="58"/>
        <end position="61"/>
    </location>
    <ligand>
        <name>ATP</name>
        <dbReference type="ChEBI" id="CHEBI:30616"/>
    </ligand>
</feature>
<dbReference type="SUPFAM" id="SSF69572">
    <property type="entry name" value="Activating enzymes of the ubiquitin-like proteins"/>
    <property type="match status" value="1"/>
</dbReference>
<dbReference type="GO" id="GO:0005737">
    <property type="term" value="C:cytoplasm"/>
    <property type="evidence" value="ECO:0007669"/>
    <property type="project" value="TreeGrafter"/>
</dbReference>
<feature type="binding site" evidence="10">
    <location>
        <begin position="123"/>
        <end position="128"/>
    </location>
    <ligand>
        <name>ATP</name>
        <dbReference type="ChEBI" id="CHEBI:30616"/>
    </ligand>
</feature>
<evidence type="ECO:0000313" key="16">
    <source>
        <dbReference type="Proteomes" id="UP000183365"/>
    </source>
</evidence>
<dbReference type="Pfam" id="PF00899">
    <property type="entry name" value="ThiF"/>
    <property type="match status" value="1"/>
</dbReference>
<dbReference type="InterPro" id="IPR000594">
    <property type="entry name" value="ThiF_NAD_FAD-bd"/>
</dbReference>
<evidence type="ECO:0000256" key="6">
    <source>
        <dbReference type="ARBA" id="ARBA00022833"/>
    </source>
</evidence>
<keyword evidence="5 8" id="KW-0833">Ubl conjugation pathway</keyword>
<sequence length="597" mass="67945">MIKDLETIFGKEGTSKLQNSKVLMVGSGGIGCELLKNLVLLGYKEIHVVDMDTIDLSNLNRQFLFRFKDIKNFKSVVACDLVNEFKFTNFNTKLVAYTENIMNFKHFNIDWFEQFDVIMNALDNLEARRYINKICQYIKKPLFETGTSGFDGFAMPMLSKVTECFDCTNKETPKTYPVCTIRSTPSQPVHCVVWAKGFLFQELLGDTHEDNIQDYGTDDQEEIQRIKSQQSELHELVLMISDPSLTNMDEVVEKTINKVFVDDIKKLLAIDSLWKTRKPPRVLDLTNVDFGIEEMDDLDKNKEWTLEENINHFIVSLKKLINRKRSNNNAGLEFDKDDNDALLFLASAANIRSEIFSITTKTVFDIKQIAGNIIPAIATTNAIIASFSTLNSLKLLAFGDDIQSLKSSFTSWATGTSNKKYMNMVRVNKPNPECTVCSRTNNMIMDLNQSTTLDQVISFLRDKFKDMFPEDISVMNLNNSSIIYDFDFDDLISTPLSKIINPSPLTADFLLILDEDTSETICKPIQILLNWTDSLPINVNTDTLDQYTKTTHDEQEKTQSDAAINDDGEIVLMDDDDGQPAHKKHKLNDDHVEVLSD</sequence>
<dbReference type="Gene3D" id="3.10.290.20">
    <property type="entry name" value="Ubiquitin-like 2 activating enzyme e1b. Chain: B, domain 3"/>
    <property type="match status" value="1"/>
</dbReference>
<evidence type="ECO:0000313" key="15">
    <source>
        <dbReference type="EMBL" id="SGZ38714.1"/>
    </source>
</evidence>
<feature type="binding site" evidence="10">
    <location>
        <position position="74"/>
    </location>
    <ligand>
        <name>ATP</name>
        <dbReference type="ChEBI" id="CHEBI:30616"/>
    </ligand>
</feature>
<feature type="binding site" evidence="11">
    <location>
        <position position="434"/>
    </location>
    <ligand>
        <name>Zn(2+)</name>
        <dbReference type="ChEBI" id="CHEBI:29105"/>
    </ligand>
</feature>
<dbReference type="Gene3D" id="1.10.10.520">
    <property type="entry name" value="Ubiquitin activating enzymes (Uba3). Chain: B, domain 2"/>
    <property type="match status" value="1"/>
</dbReference>
<dbReference type="GO" id="GO:0016925">
    <property type="term" value="P:protein sumoylation"/>
    <property type="evidence" value="ECO:0007669"/>
    <property type="project" value="UniProtKB-UniRule"/>
</dbReference>
<gene>
    <name evidence="15" type="ORF">HGUI_00914</name>
</gene>
<protein>
    <recommendedName>
        <fullName evidence="8">Ubiquitin-activating enzyme E1-like</fullName>
    </recommendedName>
</protein>
<feature type="binding site" evidence="10">
    <location>
        <position position="50"/>
    </location>
    <ligand>
        <name>ATP</name>
        <dbReference type="ChEBI" id="CHEBI:30616"/>
    </ligand>
</feature>
<keyword evidence="16" id="KW-1185">Reference proteome</keyword>
<dbReference type="InterPro" id="IPR033127">
    <property type="entry name" value="UBQ-activ_enz_E1_Cys_AS"/>
</dbReference>
<feature type="domain" description="THIF-type NAD/FAD binding fold" evidence="14">
    <location>
        <begin position="8"/>
        <end position="436"/>
    </location>
</feature>
<feature type="region of interest" description="Disordered" evidence="13">
    <location>
        <begin position="550"/>
        <end position="597"/>
    </location>
</feature>
<dbReference type="GO" id="GO:0046872">
    <property type="term" value="F:metal ion binding"/>
    <property type="evidence" value="ECO:0007669"/>
    <property type="project" value="UniProtKB-KW"/>
</dbReference>
<feature type="compositionally biased region" description="Basic and acidic residues" evidence="13">
    <location>
        <begin position="550"/>
        <end position="559"/>
    </location>
</feature>
<feature type="binding site" evidence="10">
    <location>
        <begin position="26"/>
        <end position="31"/>
    </location>
    <ligand>
        <name>ATP</name>
        <dbReference type="ChEBI" id="CHEBI:30616"/>
    </ligand>
</feature>
<dbReference type="FunFam" id="3.50.50.80:FF:000002">
    <property type="entry name" value="SUMO-activating enzyme subunit 2"/>
    <property type="match status" value="1"/>
</dbReference>
<evidence type="ECO:0000256" key="3">
    <source>
        <dbReference type="ARBA" id="ARBA00022723"/>
    </source>
</evidence>
<evidence type="ECO:0000259" key="14">
    <source>
        <dbReference type="Pfam" id="PF00899"/>
    </source>
</evidence>
<organism evidence="15 16">
    <name type="scientific">Hanseniaspora guilliermondii</name>
    <dbReference type="NCBI Taxonomy" id="56406"/>
    <lineage>
        <taxon>Eukaryota</taxon>
        <taxon>Fungi</taxon>
        <taxon>Dikarya</taxon>
        <taxon>Ascomycota</taxon>
        <taxon>Saccharomycotina</taxon>
        <taxon>Saccharomycetes</taxon>
        <taxon>Saccharomycodales</taxon>
        <taxon>Saccharomycodaceae</taxon>
        <taxon>Hanseniaspora</taxon>
    </lineage>
</organism>
<dbReference type="UniPathway" id="UPA00886"/>
<evidence type="ECO:0000256" key="1">
    <source>
        <dbReference type="ARBA" id="ARBA00004718"/>
    </source>
</evidence>
<feature type="compositionally biased region" description="Acidic residues" evidence="13">
    <location>
        <begin position="564"/>
        <end position="578"/>
    </location>
</feature>
<keyword evidence="3 8" id="KW-0479">Metal-binding</keyword>
<evidence type="ECO:0000256" key="10">
    <source>
        <dbReference type="PIRSR" id="PIRSR039133-2"/>
    </source>
</evidence>
<comment type="similarity">
    <text evidence="2 8">Belongs to the ubiquitin-activating E1 family.</text>
</comment>
<feature type="binding site" evidence="11">
    <location>
        <position position="167"/>
    </location>
    <ligand>
        <name>Zn(2+)</name>
        <dbReference type="ChEBI" id="CHEBI:29105"/>
    </ligand>
</feature>
<evidence type="ECO:0000256" key="11">
    <source>
        <dbReference type="PIRSR" id="PIRSR039133-3"/>
    </source>
</evidence>
<dbReference type="Gene3D" id="3.50.50.80">
    <property type="entry name" value="Ubiquitin-activating enzyme E1, inactive adenylation domain, subdomain 1"/>
    <property type="match status" value="1"/>
</dbReference>
<evidence type="ECO:0000256" key="7">
    <source>
        <dbReference type="ARBA" id="ARBA00022840"/>
    </source>
</evidence>
<evidence type="ECO:0000256" key="2">
    <source>
        <dbReference type="ARBA" id="ARBA00005673"/>
    </source>
</evidence>
<evidence type="ECO:0000256" key="9">
    <source>
        <dbReference type="PIRSR" id="PIRSR039133-1"/>
    </source>
</evidence>
<accession>A0A1L0AWN8</accession>
<dbReference type="InterPro" id="IPR042449">
    <property type="entry name" value="Ub-E1_IAD_1"/>
</dbReference>
<dbReference type="PANTHER" id="PTHR10953">
    <property type="entry name" value="UBIQUITIN-ACTIVATING ENZYME E1"/>
    <property type="match status" value="1"/>
</dbReference>
<keyword evidence="6 8" id="KW-0862">Zinc</keyword>
<feature type="active site" description="Glycyl thioester intermediate" evidence="9 12">
    <location>
        <position position="179"/>
    </location>
</feature>
<feature type="binding site" evidence="11">
    <location>
        <position position="164"/>
    </location>
    <ligand>
        <name>Zn(2+)</name>
        <dbReference type="ChEBI" id="CHEBI:29105"/>
    </ligand>
</feature>
<feature type="binding site" evidence="11">
    <location>
        <position position="437"/>
    </location>
    <ligand>
        <name>Zn(2+)</name>
        <dbReference type="ChEBI" id="CHEBI:29105"/>
    </ligand>
</feature>
<dbReference type="EMBL" id="FQNF01000011">
    <property type="protein sequence ID" value="SGZ38714.1"/>
    <property type="molecule type" value="Genomic_DNA"/>
</dbReference>
<dbReference type="PROSITE" id="PS51257">
    <property type="entry name" value="PROKAR_LIPOPROTEIN"/>
    <property type="match status" value="1"/>
</dbReference>
<evidence type="ECO:0000256" key="8">
    <source>
        <dbReference type="PIRNR" id="PIRNR039133"/>
    </source>
</evidence>
<feature type="compositionally biased region" description="Basic and acidic residues" evidence="13">
    <location>
        <begin position="587"/>
        <end position="597"/>
    </location>
</feature>
<proteinExistence type="inferred from homology"/>